<gene>
    <name evidence="1" type="ORF">DSO57_1033760</name>
</gene>
<dbReference type="EMBL" id="QTSX02005241">
    <property type="protein sequence ID" value="KAJ9060171.1"/>
    <property type="molecule type" value="Genomic_DNA"/>
</dbReference>
<dbReference type="Proteomes" id="UP001165960">
    <property type="component" value="Unassembled WGS sequence"/>
</dbReference>
<protein>
    <submittedName>
        <fullName evidence="1">Uncharacterized protein</fullName>
    </submittedName>
</protein>
<comment type="caution">
    <text evidence="1">The sequence shown here is derived from an EMBL/GenBank/DDBJ whole genome shotgun (WGS) entry which is preliminary data.</text>
</comment>
<proteinExistence type="predicted"/>
<keyword evidence="2" id="KW-1185">Reference proteome</keyword>
<organism evidence="1 2">
    <name type="scientific">Entomophthora muscae</name>
    <dbReference type="NCBI Taxonomy" id="34485"/>
    <lineage>
        <taxon>Eukaryota</taxon>
        <taxon>Fungi</taxon>
        <taxon>Fungi incertae sedis</taxon>
        <taxon>Zoopagomycota</taxon>
        <taxon>Entomophthoromycotina</taxon>
        <taxon>Entomophthoromycetes</taxon>
        <taxon>Entomophthorales</taxon>
        <taxon>Entomophthoraceae</taxon>
        <taxon>Entomophthora</taxon>
    </lineage>
</organism>
<reference evidence="1" key="1">
    <citation type="submission" date="2022-04" db="EMBL/GenBank/DDBJ databases">
        <title>Genome of the entomopathogenic fungus Entomophthora muscae.</title>
        <authorList>
            <person name="Elya C."/>
            <person name="Lovett B.R."/>
            <person name="Lee E."/>
            <person name="Macias A.M."/>
            <person name="Hajek A.E."/>
            <person name="De Bivort B.L."/>
            <person name="Kasson M.T."/>
            <person name="De Fine Licht H.H."/>
            <person name="Stajich J.E."/>
        </authorList>
    </citation>
    <scope>NUCLEOTIDE SEQUENCE</scope>
    <source>
        <strain evidence="1">Berkeley</strain>
    </source>
</reference>
<evidence type="ECO:0000313" key="1">
    <source>
        <dbReference type="EMBL" id="KAJ9060171.1"/>
    </source>
</evidence>
<evidence type="ECO:0000313" key="2">
    <source>
        <dbReference type="Proteomes" id="UP001165960"/>
    </source>
</evidence>
<name>A0ACC2SDH3_9FUNG</name>
<accession>A0ACC2SDH3</accession>
<sequence length="323" mass="37199">MFDAWLSYFKRSWPRRVGIGALCFLIWLVVSTLTTVKFFNESLDVSWDGYYNSPSDAANPPILHVDFVFRGFNPTTEEASFDFKVTKKEVNPASSQNIATEPKLKPTQLEEIRIFLNGEAQKIFSDAVIKLPLTFTAEKHQDITTYPFDRYVKELTIQARLGEESVFFSFSIKKANKEFLVEYKNLSMNEKTAKFTMSLRRPWFSFFISSFIFVLMWLLALAMMNIAIDTIFHRREMPAEFIAAAFSLVFALPSLREAQPGIPKLGCYIDHICFLWCLSVISLAACGMLFTWAYRWKPASHSRAFSRSAISFIEPENHKPNSE</sequence>